<protein>
    <submittedName>
        <fullName evidence="7">Hydroxyacid dehydrogenase</fullName>
    </submittedName>
</protein>
<dbReference type="Pfam" id="PF02826">
    <property type="entry name" value="2-Hacid_dh_C"/>
    <property type="match status" value="1"/>
</dbReference>
<dbReference type="CDD" id="cd12183">
    <property type="entry name" value="LDH_like_2"/>
    <property type="match status" value="1"/>
</dbReference>
<evidence type="ECO:0000313" key="7">
    <source>
        <dbReference type="EMBL" id="OOQ58735.1"/>
    </source>
</evidence>
<feature type="domain" description="D-isomer specific 2-hydroxyacid dehydrogenase NAD-binding" evidence="6">
    <location>
        <begin position="109"/>
        <end position="294"/>
    </location>
</feature>
<dbReference type="InterPro" id="IPR058205">
    <property type="entry name" value="D-LDH-like"/>
</dbReference>
<dbReference type="InterPro" id="IPR006139">
    <property type="entry name" value="D-isomer_2_OHA_DH_cat_dom"/>
</dbReference>
<evidence type="ECO:0000256" key="1">
    <source>
        <dbReference type="ARBA" id="ARBA00005854"/>
    </source>
</evidence>
<evidence type="ECO:0000259" key="5">
    <source>
        <dbReference type="Pfam" id="PF00389"/>
    </source>
</evidence>
<dbReference type="Gene3D" id="3.40.50.720">
    <property type="entry name" value="NAD(P)-binding Rossmann-like Domain"/>
    <property type="match status" value="2"/>
</dbReference>
<keyword evidence="2 4" id="KW-0560">Oxidoreductase</keyword>
<sequence length="352" mass="38220">MKVVAYSIKPFEKEFLSKANQKKHDITLISNPLSVETAVFAEGKDAVVVFTNDDVSAPVIARLGALGIKYIATRSAGTDHIDRDAAAIYGIKIANVPHYSPEAIAEHAVAMAFALNRKLIKADGHSHHFNFSNDGLMGFNFNGKTVGLIGLGNTGLAVAAIFKGLGCRVIGYDLKFPEDSMGIEQVTLPYLYANADIISLHAPLTPATKHLINSNTIQQMKDGVMLINTSRGALLNTADAIQGLRNGKIGYLGLDVYEFEKGLFFEDHHGDAVKDNLLEQLMQFDNVLVTPHQAYLTREAMQGIATQTIKNLDQWQENKCVGNACVCAKACRATQTANLIIQQNGQAPHSQI</sequence>
<proteinExistence type="inferred from homology"/>
<dbReference type="PROSITE" id="PS00670">
    <property type="entry name" value="D_2_HYDROXYACID_DH_2"/>
    <property type="match status" value="1"/>
</dbReference>
<reference evidence="7 8" key="1">
    <citation type="submission" date="2016-07" db="EMBL/GenBank/DDBJ databases">
        <title>Genomic analysis of zinc-resistant bacterium Mucilaginibacter pedocola TBZ30.</title>
        <authorList>
            <person name="Huang J."/>
            <person name="Tang J."/>
        </authorList>
    </citation>
    <scope>NUCLEOTIDE SEQUENCE [LARGE SCALE GENOMIC DNA]</scope>
    <source>
        <strain evidence="7 8">TBZ30</strain>
    </source>
</reference>
<feature type="domain" description="D-isomer specific 2-hydroxyacid dehydrogenase catalytic" evidence="5">
    <location>
        <begin position="7"/>
        <end position="323"/>
    </location>
</feature>
<dbReference type="SUPFAM" id="SSF51735">
    <property type="entry name" value="NAD(P)-binding Rossmann-fold domains"/>
    <property type="match status" value="1"/>
</dbReference>
<name>A0A1S9PCQ4_9SPHI</name>
<evidence type="ECO:0000256" key="2">
    <source>
        <dbReference type="ARBA" id="ARBA00023002"/>
    </source>
</evidence>
<keyword evidence="8" id="KW-1185">Reference proteome</keyword>
<organism evidence="7 8">
    <name type="scientific">Mucilaginibacter pedocola</name>
    <dbReference type="NCBI Taxonomy" id="1792845"/>
    <lineage>
        <taxon>Bacteria</taxon>
        <taxon>Pseudomonadati</taxon>
        <taxon>Bacteroidota</taxon>
        <taxon>Sphingobacteriia</taxon>
        <taxon>Sphingobacteriales</taxon>
        <taxon>Sphingobacteriaceae</taxon>
        <taxon>Mucilaginibacter</taxon>
    </lineage>
</organism>
<comment type="caution">
    <text evidence="7">The sequence shown here is derived from an EMBL/GenBank/DDBJ whole genome shotgun (WGS) entry which is preliminary data.</text>
</comment>
<dbReference type="GO" id="GO:0008720">
    <property type="term" value="F:D-lactate dehydrogenase (NAD+) activity"/>
    <property type="evidence" value="ECO:0007669"/>
    <property type="project" value="TreeGrafter"/>
</dbReference>
<dbReference type="InterPro" id="IPR006140">
    <property type="entry name" value="D-isomer_DH_NAD-bd"/>
</dbReference>
<dbReference type="STRING" id="1792845.BC343_08740"/>
<gene>
    <name evidence="7" type="ORF">BC343_08740</name>
</gene>
<evidence type="ECO:0000256" key="4">
    <source>
        <dbReference type="RuleBase" id="RU003719"/>
    </source>
</evidence>
<dbReference type="InterPro" id="IPR029753">
    <property type="entry name" value="D-isomer_DH_CS"/>
</dbReference>
<evidence type="ECO:0000256" key="3">
    <source>
        <dbReference type="ARBA" id="ARBA00023027"/>
    </source>
</evidence>
<dbReference type="PANTHER" id="PTHR43026:SF1">
    <property type="entry name" value="2-HYDROXYACID DEHYDROGENASE HOMOLOG 1-RELATED"/>
    <property type="match status" value="1"/>
</dbReference>
<comment type="similarity">
    <text evidence="1 4">Belongs to the D-isomer specific 2-hydroxyacid dehydrogenase family.</text>
</comment>
<dbReference type="OrthoDB" id="1522997at2"/>
<dbReference type="Pfam" id="PF00389">
    <property type="entry name" value="2-Hacid_dh"/>
    <property type="match status" value="1"/>
</dbReference>
<evidence type="ECO:0000259" key="6">
    <source>
        <dbReference type="Pfam" id="PF02826"/>
    </source>
</evidence>
<dbReference type="AlphaFoldDB" id="A0A1S9PCQ4"/>
<keyword evidence="3" id="KW-0520">NAD</keyword>
<evidence type="ECO:0000313" key="8">
    <source>
        <dbReference type="Proteomes" id="UP000189739"/>
    </source>
</evidence>
<dbReference type="PROSITE" id="PS00671">
    <property type="entry name" value="D_2_HYDROXYACID_DH_3"/>
    <property type="match status" value="1"/>
</dbReference>
<dbReference type="SUPFAM" id="SSF52283">
    <property type="entry name" value="Formate/glycerate dehydrogenase catalytic domain-like"/>
    <property type="match status" value="1"/>
</dbReference>
<dbReference type="GO" id="GO:0051287">
    <property type="term" value="F:NAD binding"/>
    <property type="evidence" value="ECO:0007669"/>
    <property type="project" value="InterPro"/>
</dbReference>
<dbReference type="Proteomes" id="UP000189739">
    <property type="component" value="Unassembled WGS sequence"/>
</dbReference>
<accession>A0A1S9PCQ4</accession>
<dbReference type="PANTHER" id="PTHR43026">
    <property type="entry name" value="2-HYDROXYACID DEHYDROGENASE HOMOLOG 1-RELATED"/>
    <property type="match status" value="1"/>
</dbReference>
<dbReference type="RefSeq" id="WP_078349441.1">
    <property type="nucleotide sequence ID" value="NZ_MBTF01000023.1"/>
</dbReference>
<dbReference type="InterPro" id="IPR036291">
    <property type="entry name" value="NAD(P)-bd_dom_sf"/>
</dbReference>
<dbReference type="EMBL" id="MBTF01000023">
    <property type="protein sequence ID" value="OOQ58735.1"/>
    <property type="molecule type" value="Genomic_DNA"/>
</dbReference>